<keyword evidence="1" id="KW-0472">Membrane</keyword>
<dbReference type="EMBL" id="JAGMWT010000010">
    <property type="protein sequence ID" value="KAH7120923.1"/>
    <property type="molecule type" value="Genomic_DNA"/>
</dbReference>
<comment type="caution">
    <text evidence="2">The sequence shown here is derived from an EMBL/GenBank/DDBJ whole genome shotgun (WGS) entry which is preliminary data.</text>
</comment>
<evidence type="ECO:0000313" key="2">
    <source>
        <dbReference type="EMBL" id="KAH7120923.1"/>
    </source>
</evidence>
<dbReference type="Proteomes" id="UP000700596">
    <property type="component" value="Unassembled WGS sequence"/>
</dbReference>
<reference evidence="2" key="1">
    <citation type="journal article" date="2021" name="Nat. Commun.">
        <title>Genetic determinants of endophytism in the Arabidopsis root mycobiome.</title>
        <authorList>
            <person name="Mesny F."/>
            <person name="Miyauchi S."/>
            <person name="Thiergart T."/>
            <person name="Pickel B."/>
            <person name="Atanasova L."/>
            <person name="Karlsson M."/>
            <person name="Huettel B."/>
            <person name="Barry K.W."/>
            <person name="Haridas S."/>
            <person name="Chen C."/>
            <person name="Bauer D."/>
            <person name="Andreopoulos W."/>
            <person name="Pangilinan J."/>
            <person name="LaButti K."/>
            <person name="Riley R."/>
            <person name="Lipzen A."/>
            <person name="Clum A."/>
            <person name="Drula E."/>
            <person name="Henrissat B."/>
            <person name="Kohler A."/>
            <person name="Grigoriev I.V."/>
            <person name="Martin F.M."/>
            <person name="Hacquard S."/>
        </authorList>
    </citation>
    <scope>NUCLEOTIDE SEQUENCE</scope>
    <source>
        <strain evidence="2">MPI-CAGE-CH-0243</strain>
    </source>
</reference>
<name>A0A9P9DKN9_9PLEO</name>
<feature type="transmembrane region" description="Helical" evidence="1">
    <location>
        <begin position="77"/>
        <end position="94"/>
    </location>
</feature>
<evidence type="ECO:0000313" key="3">
    <source>
        <dbReference type="Proteomes" id="UP000700596"/>
    </source>
</evidence>
<proteinExistence type="predicted"/>
<protein>
    <submittedName>
        <fullName evidence="2">Uncharacterized protein</fullName>
    </submittedName>
</protein>
<dbReference type="AlphaFoldDB" id="A0A9P9DKN9"/>
<feature type="transmembrane region" description="Helical" evidence="1">
    <location>
        <begin position="35"/>
        <end position="57"/>
    </location>
</feature>
<keyword evidence="1" id="KW-0812">Transmembrane</keyword>
<evidence type="ECO:0000256" key="1">
    <source>
        <dbReference type="SAM" id="Phobius"/>
    </source>
</evidence>
<sequence>MDSKGVELWGCWGGIGDGELGKWVARWIFFEKRNILFRFVFGIVIQFFSVLSVGYFFSYRIKLSLLFLDSIFNTSPVSFAIFFLISKFVLRAYVRI</sequence>
<keyword evidence="1" id="KW-1133">Transmembrane helix</keyword>
<organism evidence="2 3">
    <name type="scientific">Dendryphion nanum</name>
    <dbReference type="NCBI Taxonomy" id="256645"/>
    <lineage>
        <taxon>Eukaryota</taxon>
        <taxon>Fungi</taxon>
        <taxon>Dikarya</taxon>
        <taxon>Ascomycota</taxon>
        <taxon>Pezizomycotina</taxon>
        <taxon>Dothideomycetes</taxon>
        <taxon>Pleosporomycetidae</taxon>
        <taxon>Pleosporales</taxon>
        <taxon>Torulaceae</taxon>
        <taxon>Dendryphion</taxon>
    </lineage>
</organism>
<accession>A0A9P9DKN9</accession>
<keyword evidence="3" id="KW-1185">Reference proteome</keyword>
<gene>
    <name evidence="2" type="ORF">B0J11DRAFT_52064</name>
</gene>